<feature type="region of interest" description="Disordered" evidence="1">
    <location>
        <begin position="19"/>
        <end position="63"/>
    </location>
</feature>
<organism evidence="2 3">
    <name type="scientific">Lymnaea stagnalis</name>
    <name type="common">Great pond snail</name>
    <name type="synonym">Helix stagnalis</name>
    <dbReference type="NCBI Taxonomy" id="6523"/>
    <lineage>
        <taxon>Eukaryota</taxon>
        <taxon>Metazoa</taxon>
        <taxon>Spiralia</taxon>
        <taxon>Lophotrochozoa</taxon>
        <taxon>Mollusca</taxon>
        <taxon>Gastropoda</taxon>
        <taxon>Heterobranchia</taxon>
        <taxon>Euthyneura</taxon>
        <taxon>Panpulmonata</taxon>
        <taxon>Hygrophila</taxon>
        <taxon>Lymnaeoidea</taxon>
        <taxon>Lymnaeidae</taxon>
        <taxon>Lymnaea</taxon>
    </lineage>
</organism>
<evidence type="ECO:0000313" key="2">
    <source>
        <dbReference type="EMBL" id="CAL1529144.1"/>
    </source>
</evidence>
<gene>
    <name evidence="2" type="ORF">GSLYS_00003299001</name>
</gene>
<comment type="caution">
    <text evidence="2">The sequence shown here is derived from an EMBL/GenBank/DDBJ whole genome shotgun (WGS) entry which is preliminary data.</text>
</comment>
<evidence type="ECO:0000313" key="3">
    <source>
        <dbReference type="Proteomes" id="UP001497497"/>
    </source>
</evidence>
<keyword evidence="3" id="KW-1185">Reference proteome</keyword>
<dbReference type="Proteomes" id="UP001497497">
    <property type="component" value="Unassembled WGS sequence"/>
</dbReference>
<sequence length="132" mass="13790">MAEDLMSSVKIIARAQGIYDNKGQGDGQEAAPNTGCTEFERGPRGTSTTSRVDRGNADRPAEGAAKIQVEGKHGGAARVNMAGRAKANAENGHEDDAEVNLEGGDEDTVKVNIEETSAFVGVQCLPGSKFRA</sequence>
<dbReference type="AlphaFoldDB" id="A0AAV2H605"/>
<reference evidence="2 3" key="1">
    <citation type="submission" date="2024-04" db="EMBL/GenBank/DDBJ databases">
        <authorList>
            <consortium name="Genoscope - CEA"/>
            <person name="William W."/>
        </authorList>
    </citation>
    <scope>NUCLEOTIDE SEQUENCE [LARGE SCALE GENOMIC DNA]</scope>
</reference>
<evidence type="ECO:0000256" key="1">
    <source>
        <dbReference type="SAM" id="MobiDB-lite"/>
    </source>
</evidence>
<name>A0AAV2H605_LYMST</name>
<accession>A0AAV2H605</accession>
<proteinExistence type="predicted"/>
<protein>
    <submittedName>
        <fullName evidence="2">Uncharacterized protein</fullName>
    </submittedName>
</protein>
<dbReference type="EMBL" id="CAXITT010000043">
    <property type="protein sequence ID" value="CAL1529144.1"/>
    <property type="molecule type" value="Genomic_DNA"/>
</dbReference>
<feature type="compositionally biased region" description="Basic and acidic residues" evidence="1">
    <location>
        <begin position="51"/>
        <end position="61"/>
    </location>
</feature>